<name>A0ABW2LA94_9BACT</name>
<dbReference type="InterPro" id="IPR045584">
    <property type="entry name" value="Pilin-like"/>
</dbReference>
<organism evidence="3 4">
    <name type="scientific">Haloferula chungangensis</name>
    <dbReference type="NCBI Taxonomy" id="1048331"/>
    <lineage>
        <taxon>Bacteria</taxon>
        <taxon>Pseudomonadati</taxon>
        <taxon>Verrucomicrobiota</taxon>
        <taxon>Verrucomicrobiia</taxon>
        <taxon>Verrucomicrobiales</taxon>
        <taxon>Verrucomicrobiaceae</taxon>
        <taxon>Haloferula</taxon>
    </lineage>
</organism>
<evidence type="ECO:0000256" key="2">
    <source>
        <dbReference type="SAM" id="Phobius"/>
    </source>
</evidence>
<keyword evidence="2" id="KW-0472">Membrane</keyword>
<dbReference type="InterPro" id="IPR012902">
    <property type="entry name" value="N_methyl_site"/>
</dbReference>
<dbReference type="SUPFAM" id="SSF54523">
    <property type="entry name" value="Pili subunits"/>
    <property type="match status" value="1"/>
</dbReference>
<dbReference type="InterPro" id="IPR000983">
    <property type="entry name" value="Bac_GSPG_pilin"/>
</dbReference>
<dbReference type="RefSeq" id="WP_379714394.1">
    <property type="nucleotide sequence ID" value="NZ_JBHTBS010000009.1"/>
</dbReference>
<keyword evidence="4" id="KW-1185">Reference proteome</keyword>
<gene>
    <name evidence="3" type="ORF">ACFQY0_16055</name>
</gene>
<dbReference type="Proteomes" id="UP001596472">
    <property type="component" value="Unassembled WGS sequence"/>
</dbReference>
<dbReference type="Pfam" id="PF07963">
    <property type="entry name" value="N_methyl"/>
    <property type="match status" value="1"/>
</dbReference>
<protein>
    <submittedName>
        <fullName evidence="3">Prepilin-type N-terminal cleavage/methylation domain-containing protein</fullName>
    </submittedName>
</protein>
<keyword evidence="2" id="KW-1133">Transmembrane helix</keyword>
<comment type="caution">
    <text evidence="3">The sequence shown here is derived from an EMBL/GenBank/DDBJ whole genome shotgun (WGS) entry which is preliminary data.</text>
</comment>
<dbReference type="NCBIfam" id="TIGR02532">
    <property type="entry name" value="IV_pilin_GFxxxE"/>
    <property type="match status" value="1"/>
</dbReference>
<keyword evidence="1" id="KW-0488">Methylation</keyword>
<dbReference type="EMBL" id="JBHTBS010000009">
    <property type="protein sequence ID" value="MFC7338709.1"/>
    <property type="molecule type" value="Genomic_DNA"/>
</dbReference>
<evidence type="ECO:0000313" key="3">
    <source>
        <dbReference type="EMBL" id="MFC7338709.1"/>
    </source>
</evidence>
<dbReference type="PANTHER" id="PTHR30093">
    <property type="entry name" value="GENERAL SECRETION PATHWAY PROTEIN G"/>
    <property type="match status" value="1"/>
</dbReference>
<reference evidence="4" key="1">
    <citation type="journal article" date="2019" name="Int. J. Syst. Evol. Microbiol.">
        <title>The Global Catalogue of Microorganisms (GCM) 10K type strain sequencing project: providing services to taxonomists for standard genome sequencing and annotation.</title>
        <authorList>
            <consortium name="The Broad Institute Genomics Platform"/>
            <consortium name="The Broad Institute Genome Sequencing Center for Infectious Disease"/>
            <person name="Wu L."/>
            <person name="Ma J."/>
        </authorList>
    </citation>
    <scope>NUCLEOTIDE SEQUENCE [LARGE SCALE GENOMIC DNA]</scope>
    <source>
        <strain evidence="4">CGMCC 4.1467</strain>
    </source>
</reference>
<dbReference type="PRINTS" id="PR00813">
    <property type="entry name" value="BCTERIALGSPG"/>
</dbReference>
<feature type="transmembrane region" description="Helical" evidence="2">
    <location>
        <begin position="39"/>
        <end position="57"/>
    </location>
</feature>
<evidence type="ECO:0000313" key="4">
    <source>
        <dbReference type="Proteomes" id="UP001596472"/>
    </source>
</evidence>
<evidence type="ECO:0000256" key="1">
    <source>
        <dbReference type="ARBA" id="ARBA00022481"/>
    </source>
</evidence>
<keyword evidence="2" id="KW-0812">Transmembrane</keyword>
<proteinExistence type="predicted"/>
<dbReference type="Gene3D" id="3.30.700.10">
    <property type="entry name" value="Glycoprotein, Type 4 Pilin"/>
    <property type="match status" value="1"/>
</dbReference>
<accession>A0ABW2LA94</accession>
<sequence>MNKNRTSVPSAFRASCGQTNRPTIHGCPRARAGFTLTELLVVIVIIVSLAALLFPLANRIRKKAESAACMSNLRQLTSVAFAYASDNNGEMPMPTEAAGILTWPDTLASGLGKERPFLAEQSVKCCPTQFRIFPQSRTYAINRQIDAKRQGATANGAETRPAKLIMFSRPGGRGTSLSEIPYFMDGSFTSNWKVHRAWPESEANEKNFPHDGYCNMSFLDGHAEATRAGEGIWAERSKFNDGSPTF</sequence>